<evidence type="ECO:0000313" key="2">
    <source>
        <dbReference type="Proteomes" id="UP000035642"/>
    </source>
</evidence>
<accession>A0A0K0CT86</accession>
<organism evidence="2 3">
    <name type="scientific">Angiostrongylus cantonensis</name>
    <name type="common">Rat lungworm</name>
    <dbReference type="NCBI Taxonomy" id="6313"/>
    <lineage>
        <taxon>Eukaryota</taxon>
        <taxon>Metazoa</taxon>
        <taxon>Ecdysozoa</taxon>
        <taxon>Nematoda</taxon>
        <taxon>Chromadorea</taxon>
        <taxon>Rhabditida</taxon>
        <taxon>Rhabditina</taxon>
        <taxon>Rhabditomorpha</taxon>
        <taxon>Strongyloidea</taxon>
        <taxon>Metastrongylidae</taxon>
        <taxon>Angiostrongylus</taxon>
    </lineage>
</organism>
<reference evidence="3" key="2">
    <citation type="submission" date="2017-02" db="UniProtKB">
        <authorList>
            <consortium name="WormBaseParasite"/>
        </authorList>
    </citation>
    <scope>IDENTIFICATION</scope>
</reference>
<reference evidence="2" key="1">
    <citation type="submission" date="2012-09" db="EMBL/GenBank/DDBJ databases">
        <authorList>
            <person name="Martin A.A."/>
        </authorList>
    </citation>
    <scope>NUCLEOTIDE SEQUENCE</scope>
</reference>
<dbReference type="Proteomes" id="UP000035642">
    <property type="component" value="Unassembled WGS sequence"/>
</dbReference>
<feature type="region of interest" description="Disordered" evidence="1">
    <location>
        <begin position="54"/>
        <end position="82"/>
    </location>
</feature>
<protein>
    <submittedName>
        <fullName evidence="3">Uncharacterized protein</fullName>
    </submittedName>
</protein>
<feature type="region of interest" description="Disordered" evidence="1">
    <location>
        <begin position="1"/>
        <end position="20"/>
    </location>
</feature>
<feature type="compositionally biased region" description="Low complexity" evidence="1">
    <location>
        <begin position="64"/>
        <end position="82"/>
    </location>
</feature>
<keyword evidence="2" id="KW-1185">Reference proteome</keyword>
<proteinExistence type="predicted"/>
<dbReference type="AlphaFoldDB" id="A0A0K0CT86"/>
<evidence type="ECO:0000256" key="1">
    <source>
        <dbReference type="SAM" id="MobiDB-lite"/>
    </source>
</evidence>
<sequence length="82" mass="8782">MGQSARTHAGWNSDGEHGGRTLKCLEEWMRNEPTEERTSPHFRFLGIIVATGPSPSVGNGDAASVRVSVGPPVRPSVEPLSE</sequence>
<name>A0A0K0CT86_ANGCA</name>
<dbReference type="WBParaSite" id="ACAC_0000026001-mRNA-1">
    <property type="protein sequence ID" value="ACAC_0000026001-mRNA-1"/>
    <property type="gene ID" value="ACAC_0000026001"/>
</dbReference>
<evidence type="ECO:0000313" key="3">
    <source>
        <dbReference type="WBParaSite" id="ACAC_0000026001-mRNA-1"/>
    </source>
</evidence>